<reference evidence="3" key="1">
    <citation type="submission" date="2016-06" db="UniProtKB">
        <authorList>
            <consortium name="WormBaseParasite"/>
        </authorList>
    </citation>
    <scope>IDENTIFICATION</scope>
</reference>
<dbReference type="Proteomes" id="UP000279833">
    <property type="component" value="Unassembled WGS sequence"/>
</dbReference>
<gene>
    <name evidence="1" type="ORF">SCUD_LOCUS15799</name>
</gene>
<reference evidence="1 2" key="2">
    <citation type="submission" date="2018-11" db="EMBL/GenBank/DDBJ databases">
        <authorList>
            <consortium name="Pathogen Informatics"/>
        </authorList>
    </citation>
    <scope>NUCLEOTIDE SEQUENCE [LARGE SCALE GENOMIC DNA]</scope>
    <source>
        <strain evidence="1">Dakar</strain>
        <strain evidence="2">Dakar, Senegal</strain>
    </source>
</reference>
<dbReference type="STRING" id="6186.A0A183KL85"/>
<dbReference type="AlphaFoldDB" id="A0A183KL85"/>
<evidence type="ECO:0000313" key="2">
    <source>
        <dbReference type="Proteomes" id="UP000279833"/>
    </source>
</evidence>
<protein>
    <submittedName>
        <fullName evidence="3">Fn3_like domain-containing protein</fullName>
    </submittedName>
</protein>
<dbReference type="WBParaSite" id="SCUD_0001580201-mRNA-1">
    <property type="protein sequence ID" value="SCUD_0001580201-mRNA-1"/>
    <property type="gene ID" value="SCUD_0001580201"/>
</dbReference>
<accession>A0A183KL85</accession>
<evidence type="ECO:0000313" key="1">
    <source>
        <dbReference type="EMBL" id="VDP60150.1"/>
    </source>
</evidence>
<organism evidence="3">
    <name type="scientific">Schistosoma curassoni</name>
    <dbReference type="NCBI Taxonomy" id="6186"/>
    <lineage>
        <taxon>Eukaryota</taxon>
        <taxon>Metazoa</taxon>
        <taxon>Spiralia</taxon>
        <taxon>Lophotrochozoa</taxon>
        <taxon>Platyhelminthes</taxon>
        <taxon>Trematoda</taxon>
        <taxon>Digenea</taxon>
        <taxon>Strigeidida</taxon>
        <taxon>Schistosomatoidea</taxon>
        <taxon>Schistosomatidae</taxon>
        <taxon>Schistosoma</taxon>
    </lineage>
</organism>
<keyword evidence="2" id="KW-1185">Reference proteome</keyword>
<proteinExistence type="predicted"/>
<sequence>MDLFGYVLPSPSDLHGTCLEPAEVTYYRENDLRLTARIVVKNVGKSMVRLLDVSDLNIHNQHVDQIQFQEPVDSVLISVNNFNTNEQILVYAESVSSTQSDRRTMNLRRRRSIDKRISGRGICMKL</sequence>
<evidence type="ECO:0000313" key="3">
    <source>
        <dbReference type="WBParaSite" id="SCUD_0001580201-mRNA-1"/>
    </source>
</evidence>
<dbReference type="EMBL" id="UZAK01038000">
    <property type="protein sequence ID" value="VDP60150.1"/>
    <property type="molecule type" value="Genomic_DNA"/>
</dbReference>
<name>A0A183KL85_9TREM</name>